<evidence type="ECO:0000256" key="11">
    <source>
        <dbReference type="ARBA" id="ARBA00023306"/>
    </source>
</evidence>
<feature type="region of interest" description="Disordered" evidence="14">
    <location>
        <begin position="174"/>
        <end position="200"/>
    </location>
</feature>
<evidence type="ECO:0000256" key="1">
    <source>
        <dbReference type="ARBA" id="ARBA00004642"/>
    </source>
</evidence>
<evidence type="ECO:0000259" key="15">
    <source>
        <dbReference type="PROSITE" id="PS50950"/>
    </source>
</evidence>
<organism evidence="16 17">
    <name type="scientific">Plakobranchus ocellatus</name>
    <dbReference type="NCBI Taxonomy" id="259542"/>
    <lineage>
        <taxon>Eukaryota</taxon>
        <taxon>Metazoa</taxon>
        <taxon>Spiralia</taxon>
        <taxon>Lophotrochozoa</taxon>
        <taxon>Mollusca</taxon>
        <taxon>Gastropoda</taxon>
        <taxon>Heterobranchia</taxon>
        <taxon>Euthyneura</taxon>
        <taxon>Panpulmonata</taxon>
        <taxon>Sacoglossa</taxon>
        <taxon>Placobranchoidea</taxon>
        <taxon>Plakobranchidae</taxon>
        <taxon>Plakobranchus</taxon>
    </lineage>
</organism>
<evidence type="ECO:0000256" key="12">
    <source>
        <dbReference type="PROSITE-ProRule" id="PRU00309"/>
    </source>
</evidence>
<dbReference type="InterPro" id="IPR021896">
    <property type="entry name" value="THAP9-like_HTH"/>
</dbReference>
<sequence length="404" mass="46434">MWTHTLSSILIRTSIEQKKQKKSRKEEEEGWGFPAACQGLDFPGQRQIFGIAHIFCSHPCSFPFSDPERCEEWISNISRIQSNGKPWLPSKHSRVCSDHFLLSDFKTETKIRELTNSAVPTVFLSDLNHKQPKNSGLQSFPKIHYLKPSQTKSEAVETQGDANDKKYTKHVEHEQFNGTHHPSFPKKRCAGHSHSTPKTVEFGTSKTIETESDEIAGKFMRLTEHSYTIPDIERELEDKKRALEEMGEKLAEKNKEIKILNQKLKRRDLRISKLCSDMEEQKQKLSLEKHELLTSSFDNKALMLIENELSTTQIESTNGMRYSDELKKFAISLNNYSSQAYNFVRQYLSLPHPSTLQKWAAARSGNPDCVIELSKTFDKQDGMEEKAEILNAMFDEIDEEKACT</sequence>
<dbReference type="SUPFAM" id="SSF57716">
    <property type="entry name" value="Glucocorticoid receptor-like (DNA-binding domain)"/>
    <property type="match status" value="1"/>
</dbReference>
<evidence type="ECO:0000256" key="6">
    <source>
        <dbReference type="ARBA" id="ARBA00023015"/>
    </source>
</evidence>
<dbReference type="GO" id="GO:0005654">
    <property type="term" value="C:nucleoplasm"/>
    <property type="evidence" value="ECO:0007669"/>
    <property type="project" value="UniProtKB-SubCell"/>
</dbReference>
<evidence type="ECO:0000256" key="8">
    <source>
        <dbReference type="ARBA" id="ARBA00023125"/>
    </source>
</evidence>
<name>A0AAV3YQS4_9GAST</name>
<dbReference type="SMART" id="SM00980">
    <property type="entry name" value="THAP"/>
    <property type="match status" value="1"/>
</dbReference>
<dbReference type="Pfam" id="PF05485">
    <property type="entry name" value="THAP"/>
    <property type="match status" value="1"/>
</dbReference>
<dbReference type="EMBL" id="BLXT01001414">
    <property type="protein sequence ID" value="GFN85408.1"/>
    <property type="molecule type" value="Genomic_DNA"/>
</dbReference>
<feature type="domain" description="THAP-type" evidence="15">
    <location>
        <begin position="33"/>
        <end position="123"/>
    </location>
</feature>
<dbReference type="Pfam" id="PF12017">
    <property type="entry name" value="Tnp_P_element"/>
    <property type="match status" value="1"/>
</dbReference>
<evidence type="ECO:0000256" key="4">
    <source>
        <dbReference type="ARBA" id="ARBA00022771"/>
    </source>
</evidence>
<evidence type="ECO:0000313" key="17">
    <source>
        <dbReference type="Proteomes" id="UP000735302"/>
    </source>
</evidence>
<keyword evidence="3" id="KW-0479">Metal-binding</keyword>
<keyword evidence="8 12" id="KW-0238">DNA-binding</keyword>
<reference evidence="16 17" key="1">
    <citation type="journal article" date="2021" name="Elife">
        <title>Chloroplast acquisition without the gene transfer in kleptoplastic sea slugs, Plakobranchus ocellatus.</title>
        <authorList>
            <person name="Maeda T."/>
            <person name="Takahashi S."/>
            <person name="Yoshida T."/>
            <person name="Shimamura S."/>
            <person name="Takaki Y."/>
            <person name="Nagai Y."/>
            <person name="Toyoda A."/>
            <person name="Suzuki Y."/>
            <person name="Arimoto A."/>
            <person name="Ishii H."/>
            <person name="Satoh N."/>
            <person name="Nishiyama T."/>
            <person name="Hasebe M."/>
            <person name="Maruyama T."/>
            <person name="Minagawa J."/>
            <person name="Obokata J."/>
            <person name="Shigenobu S."/>
        </authorList>
    </citation>
    <scope>NUCLEOTIDE SEQUENCE [LARGE SCALE GENOMIC DNA]</scope>
</reference>
<keyword evidence="11" id="KW-0131">Cell cycle</keyword>
<evidence type="ECO:0000256" key="7">
    <source>
        <dbReference type="ARBA" id="ARBA00023054"/>
    </source>
</evidence>
<evidence type="ECO:0000313" key="16">
    <source>
        <dbReference type="EMBL" id="GFN85408.1"/>
    </source>
</evidence>
<comment type="subcellular location">
    <subcellularLocation>
        <location evidence="1">Nucleus</location>
        <location evidence="1">Nucleoplasm</location>
    </subcellularLocation>
</comment>
<feature type="coiled-coil region" evidence="13">
    <location>
        <begin position="229"/>
        <end position="270"/>
    </location>
</feature>
<gene>
    <name evidence="16" type="ORF">PoB_001191400</name>
</gene>
<protein>
    <submittedName>
        <fullName evidence="16">THAP domain protein</fullName>
    </submittedName>
</protein>
<evidence type="ECO:0000256" key="9">
    <source>
        <dbReference type="ARBA" id="ARBA00023163"/>
    </source>
</evidence>
<evidence type="ECO:0000256" key="2">
    <source>
        <dbReference type="ARBA" id="ARBA00006177"/>
    </source>
</evidence>
<dbReference type="PANTHER" id="PTHR46600:SF1">
    <property type="entry name" value="THAP DOMAIN-CONTAINING PROTEIN 1"/>
    <property type="match status" value="1"/>
</dbReference>
<comment type="similarity">
    <text evidence="2">Belongs to the THAP1 family.</text>
</comment>
<keyword evidence="17" id="KW-1185">Reference proteome</keyword>
<evidence type="ECO:0000256" key="14">
    <source>
        <dbReference type="SAM" id="MobiDB-lite"/>
    </source>
</evidence>
<evidence type="ECO:0000256" key="5">
    <source>
        <dbReference type="ARBA" id="ARBA00022833"/>
    </source>
</evidence>
<accession>A0AAV3YQS4</accession>
<keyword evidence="10" id="KW-0539">Nucleus</keyword>
<comment type="caution">
    <text evidence="16">The sequence shown here is derived from an EMBL/GenBank/DDBJ whole genome shotgun (WGS) entry which is preliminary data.</text>
</comment>
<keyword evidence="9" id="KW-0804">Transcription</keyword>
<dbReference type="PANTHER" id="PTHR46600">
    <property type="entry name" value="THAP DOMAIN-CONTAINING"/>
    <property type="match status" value="1"/>
</dbReference>
<evidence type="ECO:0000256" key="10">
    <source>
        <dbReference type="ARBA" id="ARBA00023242"/>
    </source>
</evidence>
<proteinExistence type="inferred from homology"/>
<dbReference type="PROSITE" id="PS50950">
    <property type="entry name" value="ZF_THAP"/>
    <property type="match status" value="1"/>
</dbReference>
<dbReference type="GO" id="GO:0008270">
    <property type="term" value="F:zinc ion binding"/>
    <property type="evidence" value="ECO:0007669"/>
    <property type="project" value="UniProtKB-KW"/>
</dbReference>
<dbReference type="GO" id="GO:0043565">
    <property type="term" value="F:sequence-specific DNA binding"/>
    <property type="evidence" value="ECO:0007669"/>
    <property type="project" value="InterPro"/>
</dbReference>
<keyword evidence="5" id="KW-0862">Zinc</keyword>
<keyword evidence="4 12" id="KW-0863">Zinc-finger</keyword>
<evidence type="ECO:0000256" key="13">
    <source>
        <dbReference type="SAM" id="Coils"/>
    </source>
</evidence>
<dbReference type="SMART" id="SM00692">
    <property type="entry name" value="DM3"/>
    <property type="match status" value="1"/>
</dbReference>
<dbReference type="Proteomes" id="UP000735302">
    <property type="component" value="Unassembled WGS sequence"/>
</dbReference>
<dbReference type="AlphaFoldDB" id="A0AAV3YQS4"/>
<keyword evidence="6" id="KW-0805">Transcription regulation</keyword>
<keyword evidence="7 13" id="KW-0175">Coiled coil</keyword>
<evidence type="ECO:0000256" key="3">
    <source>
        <dbReference type="ARBA" id="ARBA00022723"/>
    </source>
</evidence>
<dbReference type="InterPro" id="IPR006612">
    <property type="entry name" value="THAP_Znf"/>
</dbReference>
<dbReference type="InterPro" id="IPR026516">
    <property type="entry name" value="THAP1/10"/>
</dbReference>